<dbReference type="InterPro" id="IPR019734">
    <property type="entry name" value="TPR_rpt"/>
</dbReference>
<dbReference type="RefSeq" id="WP_127192573.1">
    <property type="nucleotide sequence ID" value="NZ_RZNY01000010.1"/>
</dbReference>
<dbReference type="Pfam" id="PF13181">
    <property type="entry name" value="TPR_8"/>
    <property type="match status" value="1"/>
</dbReference>
<evidence type="ECO:0000259" key="2">
    <source>
        <dbReference type="Pfam" id="PF00535"/>
    </source>
</evidence>
<dbReference type="SUPFAM" id="SSF53448">
    <property type="entry name" value="Nucleotide-diphospho-sugar transferases"/>
    <property type="match status" value="1"/>
</dbReference>
<dbReference type="PANTHER" id="PTHR43630">
    <property type="entry name" value="POLY-BETA-1,6-N-ACETYL-D-GLUCOSAMINE SYNTHASE"/>
    <property type="match status" value="1"/>
</dbReference>
<evidence type="ECO:0000313" key="4">
    <source>
        <dbReference type="Proteomes" id="UP000279446"/>
    </source>
</evidence>
<name>A0A3S1BP03_9BACL</name>
<keyword evidence="4" id="KW-1185">Reference proteome</keyword>
<dbReference type="AlphaFoldDB" id="A0A3S1BP03"/>
<dbReference type="EMBL" id="RZNY01000010">
    <property type="protein sequence ID" value="RUT46119.1"/>
    <property type="molecule type" value="Genomic_DNA"/>
</dbReference>
<proteinExistence type="predicted"/>
<dbReference type="PANTHER" id="PTHR43630:SF2">
    <property type="entry name" value="GLYCOSYLTRANSFERASE"/>
    <property type="match status" value="1"/>
</dbReference>
<keyword evidence="1" id="KW-0802">TPR repeat</keyword>
<evidence type="ECO:0000313" key="3">
    <source>
        <dbReference type="EMBL" id="RUT46119.1"/>
    </source>
</evidence>
<dbReference type="InterPro" id="IPR011990">
    <property type="entry name" value="TPR-like_helical_dom_sf"/>
</dbReference>
<dbReference type="GO" id="GO:0016740">
    <property type="term" value="F:transferase activity"/>
    <property type="evidence" value="ECO:0007669"/>
    <property type="project" value="UniProtKB-KW"/>
</dbReference>
<dbReference type="Pfam" id="PF00515">
    <property type="entry name" value="TPR_1"/>
    <property type="match status" value="1"/>
</dbReference>
<dbReference type="Gene3D" id="3.90.550.10">
    <property type="entry name" value="Spore Coat Polysaccharide Biosynthesis Protein SpsA, Chain A"/>
    <property type="match status" value="1"/>
</dbReference>
<keyword evidence="3" id="KW-0808">Transferase</keyword>
<dbReference type="OrthoDB" id="9815923at2"/>
<feature type="repeat" description="TPR" evidence="1">
    <location>
        <begin position="323"/>
        <end position="356"/>
    </location>
</feature>
<dbReference type="Gene3D" id="1.25.40.10">
    <property type="entry name" value="Tetratricopeptide repeat domain"/>
    <property type="match status" value="1"/>
</dbReference>
<organism evidence="3 4">
    <name type="scientific">Paenibacillus anaericanus</name>
    <dbReference type="NCBI Taxonomy" id="170367"/>
    <lineage>
        <taxon>Bacteria</taxon>
        <taxon>Bacillati</taxon>
        <taxon>Bacillota</taxon>
        <taxon>Bacilli</taxon>
        <taxon>Bacillales</taxon>
        <taxon>Paenibacillaceae</taxon>
        <taxon>Paenibacillus</taxon>
    </lineage>
</organism>
<dbReference type="SUPFAM" id="SSF48452">
    <property type="entry name" value="TPR-like"/>
    <property type="match status" value="1"/>
</dbReference>
<dbReference type="InterPro" id="IPR029044">
    <property type="entry name" value="Nucleotide-diphossugar_trans"/>
</dbReference>
<evidence type="ECO:0000256" key="1">
    <source>
        <dbReference type="PROSITE-ProRule" id="PRU00339"/>
    </source>
</evidence>
<accession>A0A3S1BP03</accession>
<dbReference type="CDD" id="cd02511">
    <property type="entry name" value="Beta4Glucosyltransferase"/>
    <property type="match status" value="1"/>
</dbReference>
<sequence length="380" mass="44021">MKSQKLSLCMIVKNEEKWLARCLESVKDVVDEIIIVDTGSSDQTREIALSMGAMLYDYEWNDHFADARNYGLERVSGDWVLWLDADEEVDEAGKDYLRNVLLTNECYLGRVQIVNYYGSTPHDYNRSHLMAQYRVFRNDQHLRFRGAIHEQLNIEGLKITADSVTVLPVIVHHFGYLDETVQDKGKMDRNLRLLEKERGRKDYDPWVDYHLASELYRGGKLADSFENVNLSIRRFIETGKKPPSLLYNLKYTILIGLGSFEGAWPGIDLAIQLYPDYVDLHLYKGIILVRLRQYDKALEALNQCLRIKEVNISHLTMVGAGSFYAWYYIGYCYQELGDLVRAEEAYRMTLELSPNHLDAQEALRGMGVAEFTTRVQEENK</sequence>
<feature type="domain" description="Glycosyltransferase 2-like" evidence="2">
    <location>
        <begin position="7"/>
        <end position="120"/>
    </location>
</feature>
<gene>
    <name evidence="3" type="ORF">EJP82_13415</name>
</gene>
<comment type="caution">
    <text evidence="3">The sequence shown here is derived from an EMBL/GenBank/DDBJ whole genome shotgun (WGS) entry which is preliminary data.</text>
</comment>
<protein>
    <submittedName>
        <fullName evidence="3">Glycosyltransferase</fullName>
    </submittedName>
</protein>
<dbReference type="Pfam" id="PF00535">
    <property type="entry name" value="Glycos_transf_2"/>
    <property type="match status" value="1"/>
</dbReference>
<dbReference type="Proteomes" id="UP000279446">
    <property type="component" value="Unassembled WGS sequence"/>
</dbReference>
<dbReference type="PROSITE" id="PS50005">
    <property type="entry name" value="TPR"/>
    <property type="match status" value="2"/>
</dbReference>
<feature type="repeat" description="TPR" evidence="1">
    <location>
        <begin position="278"/>
        <end position="311"/>
    </location>
</feature>
<reference evidence="3 4" key="1">
    <citation type="submission" date="2018-12" db="EMBL/GenBank/DDBJ databases">
        <authorList>
            <person name="Sun L."/>
            <person name="Chen Z."/>
        </authorList>
    </citation>
    <scope>NUCLEOTIDE SEQUENCE [LARGE SCALE GENOMIC DNA]</scope>
    <source>
        <strain evidence="3 4">DSM 15890</strain>
    </source>
</reference>
<dbReference type="SMART" id="SM00028">
    <property type="entry name" value="TPR"/>
    <property type="match status" value="2"/>
</dbReference>
<dbReference type="InterPro" id="IPR001173">
    <property type="entry name" value="Glyco_trans_2-like"/>
</dbReference>